<reference evidence="3 4" key="1">
    <citation type="journal article" date="2019" name="Emerg. Microbes Infect.">
        <title>Comprehensive subspecies identification of 175 nontuberculous mycobacteria species based on 7547 genomic profiles.</title>
        <authorList>
            <person name="Matsumoto Y."/>
            <person name="Kinjo T."/>
            <person name="Motooka D."/>
            <person name="Nabeya D."/>
            <person name="Jung N."/>
            <person name="Uechi K."/>
            <person name="Horii T."/>
            <person name="Iida T."/>
            <person name="Fujita J."/>
            <person name="Nakamura S."/>
        </authorList>
    </citation>
    <scope>NUCLEOTIDE SEQUENCE [LARGE SCALE GENOMIC DNA]</scope>
    <source>
        <strain evidence="3 4">JCM 17322</strain>
    </source>
</reference>
<accession>A0A7I9Y3S5</accession>
<dbReference type="RefSeq" id="WP_163760447.1">
    <property type="nucleotide sequence ID" value="NZ_BLKW01000004.1"/>
</dbReference>
<dbReference type="EMBL" id="BLKW01000004">
    <property type="protein sequence ID" value="GFG76719.1"/>
    <property type="molecule type" value="Genomic_DNA"/>
</dbReference>
<comment type="caution">
    <text evidence="3">The sequence shown here is derived from an EMBL/GenBank/DDBJ whole genome shotgun (WGS) entry which is preliminary data.</text>
</comment>
<feature type="region of interest" description="Disordered" evidence="1">
    <location>
        <begin position="558"/>
        <end position="581"/>
    </location>
</feature>
<dbReference type="Gene3D" id="2.60.120.260">
    <property type="entry name" value="Galactose-binding domain-like"/>
    <property type="match status" value="1"/>
</dbReference>
<gene>
    <name evidence="3" type="ORF">MBOT_40840</name>
</gene>
<dbReference type="InterPro" id="IPR049304">
    <property type="entry name" value="Gly_rich_dom"/>
</dbReference>
<feature type="region of interest" description="Disordered" evidence="1">
    <location>
        <begin position="908"/>
        <end position="934"/>
    </location>
</feature>
<sequence length="934" mass="97435">MTSPAPNWTTPDPSVHYPPGSSLNVAPFTPQQIEAIGQQLIEGFLRWVVQALIGVVTGQNLSGVLAQLSSWSNTLQSDINDAATDVQQAIDNVVQLFGGSGTNNPVSQILSQGKDAINQLVNSLQGLLTGNPFGDFANALQAIPGLNIAGQLRPATGVVLAGAHIVDINPELLWAPGFDTAASVSARAPQITWDGTTGRTNPGSLLIQPDGAYLYSDVGNPIPVTPGEQLAMSIWAKWAGLVYTGTNPIRLEVLQYKFAGMQVPQRVSSVVLAEFTNPPASQSVWQQLSQTFTVPIDGSVDTVFLRPLVDAIATAGQVWFDDGSVKKVNTIPSSLLSGVPASAIQGIQGIEDIGSTIQNMWDNLATTLANALNLSGVSSSGNPLSTVTQAVQSAAHVTVNAMTLAQNATNTLGIQDNRAVSAGLEETVESNMSLQSLGSGSAPSTVTATQSASAGGFLRASQAKTLGFHQWWGYYSGTVTAFYLNFAKMDSSGNITPLFSSGDLHTNLSTTGQWNVYTFPYADEIPVNPGDVILVEYQVVGSGTVYIAGLGQSWQTDHPSANTKQTGFTRNTGSSGPTALSSGITYTGNTPYVGLGVSNVPPNYQPPVTSTYAAAGQYTFTLPPWMVAGNKLDLVGVGGGGAGQGAEVFIGGQGGSAGSWNVGTLVVGTDIAPGGTITVTVGAGGPQQIQYFTAGLPGTATTFQWTDPGGTQHTLTCPGGAGGSGFLPTSQFGASPGNETYNGVIYYGGGTVFDSFAGSAPGVVAAVRRRICSAARALMAKHGLGRTSHDAAVRGQCLVCTALVDGLVAGDRRSSHRPGHVGDREDARAQHSGLHHDGGSRNAGRRNDARTHGGGHRAGPGDGRHRNHACAGPLNERHDHTTRDGRGRLHAGAHRDRLVVHAVQRDQHCAHQPARPGRHQRLLRDADRRRRCRR</sequence>
<dbReference type="Pfam" id="PF21722">
    <property type="entry name" value="Gly_rich_2"/>
    <property type="match status" value="1"/>
</dbReference>
<protein>
    <recommendedName>
        <fullName evidence="2">Glycine-rich domain-containing protein</fullName>
    </recommendedName>
</protein>
<dbReference type="Proteomes" id="UP000465361">
    <property type="component" value="Unassembled WGS sequence"/>
</dbReference>
<evidence type="ECO:0000313" key="4">
    <source>
        <dbReference type="Proteomes" id="UP000465361"/>
    </source>
</evidence>
<proteinExistence type="predicted"/>
<keyword evidence="4" id="KW-1185">Reference proteome</keyword>
<feature type="compositionally biased region" description="Basic and acidic residues" evidence="1">
    <location>
        <begin position="820"/>
        <end position="851"/>
    </location>
</feature>
<evidence type="ECO:0000256" key="1">
    <source>
        <dbReference type="SAM" id="MobiDB-lite"/>
    </source>
</evidence>
<name>A0A7I9Y3S5_9MYCO</name>
<dbReference type="AlphaFoldDB" id="A0A7I9Y3S5"/>
<feature type="compositionally biased region" description="Basic and acidic residues" evidence="1">
    <location>
        <begin position="875"/>
        <end position="888"/>
    </location>
</feature>
<feature type="region of interest" description="Disordered" evidence="1">
    <location>
        <begin position="811"/>
        <end position="888"/>
    </location>
</feature>
<evidence type="ECO:0000259" key="2">
    <source>
        <dbReference type="Pfam" id="PF21722"/>
    </source>
</evidence>
<organism evidence="3 4">
    <name type="scientific">Mycobacterium botniense</name>
    <dbReference type="NCBI Taxonomy" id="84962"/>
    <lineage>
        <taxon>Bacteria</taxon>
        <taxon>Bacillati</taxon>
        <taxon>Actinomycetota</taxon>
        <taxon>Actinomycetes</taxon>
        <taxon>Mycobacteriales</taxon>
        <taxon>Mycobacteriaceae</taxon>
        <taxon>Mycobacterium</taxon>
    </lineage>
</organism>
<evidence type="ECO:0000313" key="3">
    <source>
        <dbReference type="EMBL" id="GFG76719.1"/>
    </source>
</evidence>
<feature type="domain" description="Glycine-rich" evidence="2">
    <location>
        <begin position="615"/>
        <end position="858"/>
    </location>
</feature>